<keyword evidence="4" id="KW-1185">Reference proteome</keyword>
<dbReference type="SUPFAM" id="SSF51069">
    <property type="entry name" value="Carbonic anhydrase"/>
    <property type="match status" value="1"/>
</dbReference>
<dbReference type="EMBL" id="LAFY01000370">
    <property type="protein sequence ID" value="KJX99004.1"/>
    <property type="molecule type" value="Genomic_DNA"/>
</dbReference>
<organism evidence="3 4">
    <name type="scientific">Zymoseptoria brevis</name>
    <dbReference type="NCBI Taxonomy" id="1047168"/>
    <lineage>
        <taxon>Eukaryota</taxon>
        <taxon>Fungi</taxon>
        <taxon>Dikarya</taxon>
        <taxon>Ascomycota</taxon>
        <taxon>Pezizomycotina</taxon>
        <taxon>Dothideomycetes</taxon>
        <taxon>Dothideomycetidae</taxon>
        <taxon>Mycosphaerellales</taxon>
        <taxon>Mycosphaerellaceae</taxon>
        <taxon>Zymoseptoria</taxon>
    </lineage>
</organism>
<comment type="caution">
    <text evidence="3">The sequence shown here is derived from an EMBL/GenBank/DDBJ whole genome shotgun (WGS) entry which is preliminary data.</text>
</comment>
<evidence type="ECO:0000313" key="3">
    <source>
        <dbReference type="EMBL" id="KJX99004.1"/>
    </source>
</evidence>
<dbReference type="PROSITE" id="PS51144">
    <property type="entry name" value="ALPHA_CA_2"/>
    <property type="match status" value="1"/>
</dbReference>
<dbReference type="GO" id="GO:0004089">
    <property type="term" value="F:carbonate dehydratase activity"/>
    <property type="evidence" value="ECO:0007669"/>
    <property type="project" value="InterPro"/>
</dbReference>
<dbReference type="Pfam" id="PF00194">
    <property type="entry name" value="Carb_anhydrase"/>
    <property type="match status" value="1"/>
</dbReference>
<evidence type="ECO:0000313" key="4">
    <source>
        <dbReference type="Proteomes" id="UP000033647"/>
    </source>
</evidence>
<name>A0A0F4GNL1_9PEZI</name>
<dbReference type="CDD" id="cd03124">
    <property type="entry name" value="alpha_CA_prokaryotic_like"/>
    <property type="match status" value="1"/>
</dbReference>
<dbReference type="Proteomes" id="UP000033647">
    <property type="component" value="Unassembled WGS sequence"/>
</dbReference>
<dbReference type="Gene3D" id="3.10.200.10">
    <property type="entry name" value="Alpha carbonic anhydrase"/>
    <property type="match status" value="1"/>
</dbReference>
<dbReference type="SMART" id="SM01057">
    <property type="entry name" value="Carb_anhydrase"/>
    <property type="match status" value="1"/>
</dbReference>
<dbReference type="InterPro" id="IPR041891">
    <property type="entry name" value="Alpha_CA_prokaryot-like"/>
</dbReference>
<dbReference type="InterPro" id="IPR023561">
    <property type="entry name" value="Carbonic_anhydrase_a-class"/>
</dbReference>
<evidence type="ECO:0000256" key="1">
    <source>
        <dbReference type="SAM" id="SignalP"/>
    </source>
</evidence>
<dbReference type="PANTHER" id="PTHR18952">
    <property type="entry name" value="CARBONIC ANHYDRASE"/>
    <property type="match status" value="1"/>
</dbReference>
<dbReference type="AlphaFoldDB" id="A0A0F4GNL1"/>
<feature type="domain" description="Alpha-carbonic anhydrase" evidence="2">
    <location>
        <begin position="48"/>
        <end position="287"/>
    </location>
</feature>
<gene>
    <name evidence="3" type="ORF">TI39_contig378g00027</name>
</gene>
<dbReference type="STRING" id="1047168.A0A0F4GNL1"/>
<reference evidence="3 4" key="1">
    <citation type="submission" date="2015-03" db="EMBL/GenBank/DDBJ databases">
        <title>RNA-seq based gene annotation and comparative genomics of four Zymoseptoria species reveal species-specific pathogenicity related genes and transposable element activity.</title>
        <authorList>
            <person name="Grandaubert J."/>
            <person name="Bhattacharyya A."/>
            <person name="Stukenbrock E.H."/>
        </authorList>
    </citation>
    <scope>NUCLEOTIDE SEQUENCE [LARGE SCALE GENOMIC DNA]</scope>
    <source>
        <strain evidence="3 4">Zb18110</strain>
    </source>
</reference>
<dbReference type="GO" id="GO:0008270">
    <property type="term" value="F:zinc ion binding"/>
    <property type="evidence" value="ECO:0007669"/>
    <property type="project" value="InterPro"/>
</dbReference>
<protein>
    <submittedName>
        <fullName evidence="3">Carbonic anhydrase like protein</fullName>
    </submittedName>
</protein>
<sequence>MIFSRASNLAAVVAATFSGVFACPEHDFHAESKRTDLHIKKRADDAATEWAYEASYNWGELSENYTLCQAGTQQAPIPLLLTQGLSLVHQPDFYNYSDSINGSFYNWGYGPAMTLSHPEDDYTTLPSFTFDDGTIGDGNETVYMTGWHIHAPADHSVGGQRSKAELHYVHVDAAGNPRAVLAFRIDPGNSDSAFFRQLPEFISFRNTDMRTNMTDFNPFMALQEVNKFSEFWTYRGSLTSPPCTEGIRFYLARNILFVSVEQMQAILAVSTYSARAEQQVWQHQINA</sequence>
<keyword evidence="1" id="KW-0732">Signal</keyword>
<proteinExistence type="predicted"/>
<evidence type="ECO:0000259" key="2">
    <source>
        <dbReference type="PROSITE" id="PS51144"/>
    </source>
</evidence>
<feature type="signal peptide" evidence="1">
    <location>
        <begin position="1"/>
        <end position="22"/>
    </location>
</feature>
<feature type="chain" id="PRO_5002468978" evidence="1">
    <location>
        <begin position="23"/>
        <end position="287"/>
    </location>
</feature>
<dbReference type="InterPro" id="IPR001148">
    <property type="entry name" value="CA_dom"/>
</dbReference>
<accession>A0A0F4GNL1</accession>
<dbReference type="PROSITE" id="PS51257">
    <property type="entry name" value="PROKAR_LIPOPROTEIN"/>
    <property type="match status" value="1"/>
</dbReference>
<dbReference type="PANTHER" id="PTHR18952:SF274">
    <property type="entry name" value="ALPHA-CARBONIC ANHYDRASE DOMAIN-CONTAINING PROTEIN"/>
    <property type="match status" value="1"/>
</dbReference>
<dbReference type="OrthoDB" id="429145at2759"/>
<dbReference type="InterPro" id="IPR036398">
    <property type="entry name" value="CA_dom_sf"/>
</dbReference>